<dbReference type="PRINTS" id="PR00412">
    <property type="entry name" value="EPOXHYDRLASE"/>
</dbReference>
<dbReference type="EMBL" id="BNCK01000008">
    <property type="protein sequence ID" value="GHG01119.1"/>
    <property type="molecule type" value="Genomic_DNA"/>
</dbReference>
<accession>A0A919BN85</accession>
<dbReference type="RefSeq" id="WP_189772746.1">
    <property type="nucleotide sequence ID" value="NZ_BNCK01000008.1"/>
</dbReference>
<dbReference type="AlphaFoldDB" id="A0A919BN85"/>
<dbReference type="Pfam" id="PF00561">
    <property type="entry name" value="Abhydrolase_1"/>
    <property type="match status" value="2"/>
</dbReference>
<dbReference type="PRINTS" id="PR00111">
    <property type="entry name" value="ABHYDROLASE"/>
</dbReference>
<dbReference type="PANTHER" id="PTHR46118:SF4">
    <property type="entry name" value="PROTEIN ABHD11"/>
    <property type="match status" value="1"/>
</dbReference>
<dbReference type="PANTHER" id="PTHR46118">
    <property type="entry name" value="PROTEIN ABHD11"/>
    <property type="match status" value="1"/>
</dbReference>
<proteinExistence type="predicted"/>
<dbReference type="InterPro" id="IPR000639">
    <property type="entry name" value="Epox_hydrolase-like"/>
</dbReference>
<dbReference type="Proteomes" id="UP000623842">
    <property type="component" value="Unassembled WGS sequence"/>
</dbReference>
<evidence type="ECO:0000256" key="1">
    <source>
        <dbReference type="ARBA" id="ARBA00022801"/>
    </source>
</evidence>
<protein>
    <submittedName>
        <fullName evidence="3">Acyl-CoA esterase</fullName>
    </submittedName>
</protein>
<feature type="domain" description="AB hydrolase-1" evidence="2">
    <location>
        <begin position="180"/>
        <end position="240"/>
    </location>
</feature>
<evidence type="ECO:0000313" key="3">
    <source>
        <dbReference type="EMBL" id="GHG01119.1"/>
    </source>
</evidence>
<name>A0A919BN85_9GAMM</name>
<dbReference type="SUPFAM" id="SSF53474">
    <property type="entry name" value="alpha/beta-Hydrolases"/>
    <property type="match status" value="1"/>
</dbReference>
<comment type="caution">
    <text evidence="3">The sequence shown here is derived from an EMBL/GenBank/DDBJ whole genome shotgun (WGS) entry which is preliminary data.</text>
</comment>
<gene>
    <name evidence="3" type="ORF">GCM10017161_32190</name>
</gene>
<keyword evidence="1" id="KW-0378">Hydrolase</keyword>
<dbReference type="InterPro" id="IPR029058">
    <property type="entry name" value="AB_hydrolase_fold"/>
</dbReference>
<keyword evidence="4" id="KW-1185">Reference proteome</keyword>
<reference evidence="3" key="2">
    <citation type="submission" date="2020-09" db="EMBL/GenBank/DDBJ databases">
        <authorList>
            <person name="Sun Q."/>
            <person name="Kim S."/>
        </authorList>
    </citation>
    <scope>NUCLEOTIDE SEQUENCE</scope>
    <source>
        <strain evidence="3">KCTC 42731</strain>
    </source>
</reference>
<dbReference type="Gene3D" id="3.40.50.1820">
    <property type="entry name" value="alpha/beta hydrolase"/>
    <property type="match status" value="1"/>
</dbReference>
<feature type="domain" description="AB hydrolase-1" evidence="2">
    <location>
        <begin position="13"/>
        <end position="110"/>
    </location>
</feature>
<sequence>MATLHHVQQGQGPHLLLIHGLLGSLENLNMVAKPMASHFTVTNVDVRNHGNSVHLPDMHYDELAQDIIDTMDSLNIDKAHVLGHSMGGKIAMQLALEHPARVNKLAVADIAPVQYSAHHEQIFAGLNAIDLAAIKSRTDADKTLAQYVETPSVRQFLLRNLTKTEQGFAFKCNLDYLTQGYSQIMTAYQGNSTFNSPTLFIKGGESNYITSEHRAKINQLFPHAKAKIIQGAGHWLHAEKTVAFNKILLDFLLDQ</sequence>
<dbReference type="GO" id="GO:0016787">
    <property type="term" value="F:hydrolase activity"/>
    <property type="evidence" value="ECO:0007669"/>
    <property type="project" value="UniProtKB-KW"/>
</dbReference>
<evidence type="ECO:0000259" key="2">
    <source>
        <dbReference type="Pfam" id="PF00561"/>
    </source>
</evidence>
<dbReference type="InterPro" id="IPR000073">
    <property type="entry name" value="AB_hydrolase_1"/>
</dbReference>
<organism evidence="3 4">
    <name type="scientific">Thalassotalea marina</name>
    <dbReference type="NCBI Taxonomy" id="1673741"/>
    <lineage>
        <taxon>Bacteria</taxon>
        <taxon>Pseudomonadati</taxon>
        <taxon>Pseudomonadota</taxon>
        <taxon>Gammaproteobacteria</taxon>
        <taxon>Alteromonadales</taxon>
        <taxon>Colwelliaceae</taxon>
        <taxon>Thalassotalea</taxon>
    </lineage>
</organism>
<reference evidence="3" key="1">
    <citation type="journal article" date="2014" name="Int. J. Syst. Evol. Microbiol.">
        <title>Complete genome sequence of Corynebacterium casei LMG S-19264T (=DSM 44701T), isolated from a smear-ripened cheese.</title>
        <authorList>
            <consortium name="US DOE Joint Genome Institute (JGI-PGF)"/>
            <person name="Walter F."/>
            <person name="Albersmeier A."/>
            <person name="Kalinowski J."/>
            <person name="Ruckert C."/>
        </authorList>
    </citation>
    <scope>NUCLEOTIDE SEQUENCE</scope>
    <source>
        <strain evidence="3">KCTC 42731</strain>
    </source>
</reference>
<evidence type="ECO:0000313" key="4">
    <source>
        <dbReference type="Proteomes" id="UP000623842"/>
    </source>
</evidence>